<dbReference type="InterPro" id="IPR016833">
    <property type="entry name" value="Put_Na-Bile_cotransptr"/>
</dbReference>
<organism evidence="2 3">
    <name type="scientific">Caulobacter ginsengisoli</name>
    <dbReference type="NCBI Taxonomy" id="400775"/>
    <lineage>
        <taxon>Bacteria</taxon>
        <taxon>Pseudomonadati</taxon>
        <taxon>Pseudomonadota</taxon>
        <taxon>Alphaproteobacteria</taxon>
        <taxon>Caulobacterales</taxon>
        <taxon>Caulobacteraceae</taxon>
        <taxon>Caulobacter</taxon>
    </lineage>
</organism>
<dbReference type="PANTHER" id="PTHR18640">
    <property type="entry name" value="SOLUTE CARRIER FAMILY 10 MEMBER 7"/>
    <property type="match status" value="1"/>
</dbReference>
<feature type="transmembrane region" description="Helical" evidence="1">
    <location>
        <begin position="125"/>
        <end position="150"/>
    </location>
</feature>
<feature type="transmembrane region" description="Helical" evidence="1">
    <location>
        <begin position="99"/>
        <end position="118"/>
    </location>
</feature>
<sequence length="324" mass="33887">MKLPKVDPYVLALLATVTLASIFPVRGETAAYVATAAKLVVGFLFFLHGAKLSREAVISGITHWRLHLTVLSISFVLFPILGLLITLTPEAILPKSMSVGILFLCCLPSTVQASIAFTSIARGNVAAAVCSASASNLFAMVATPALVGLLMHVQGAGLGWEAVQAILVQLLLPFIAGQLLRPWLIGLLQKHSRIIGVVDRGSVLIVVYSAFSAAVAGGVWSRIAIPALIATAVVCAVLLAVVLIATRAIAQGLKFDKADEITIVFCGSKKSLVTGAPMAAILFAPAVAGLMIIPLMLFHQMQLMACAVIAQKYAGRPNPESGTT</sequence>
<dbReference type="Gene3D" id="1.20.1530.20">
    <property type="match status" value="1"/>
</dbReference>
<feature type="transmembrane region" description="Helical" evidence="1">
    <location>
        <begin position="30"/>
        <end position="47"/>
    </location>
</feature>
<keyword evidence="1" id="KW-0812">Transmembrane</keyword>
<dbReference type="EMBL" id="JAUSVS010000002">
    <property type="protein sequence ID" value="MDQ0464031.1"/>
    <property type="molecule type" value="Genomic_DNA"/>
</dbReference>
<accession>A0ABU0IPU3</accession>
<keyword evidence="1" id="KW-0472">Membrane</keyword>
<dbReference type="InterPro" id="IPR038770">
    <property type="entry name" value="Na+/solute_symporter_sf"/>
</dbReference>
<dbReference type="PIRSF" id="PIRSF026166">
    <property type="entry name" value="UCP026166"/>
    <property type="match status" value="1"/>
</dbReference>
<comment type="caution">
    <text evidence="2">The sequence shown here is derived from an EMBL/GenBank/DDBJ whole genome shotgun (WGS) entry which is preliminary data.</text>
</comment>
<reference evidence="2 3" key="1">
    <citation type="submission" date="2023-07" db="EMBL/GenBank/DDBJ databases">
        <title>Genomic Encyclopedia of Type Strains, Phase IV (KMG-IV): sequencing the most valuable type-strain genomes for metagenomic binning, comparative biology and taxonomic classification.</title>
        <authorList>
            <person name="Goeker M."/>
        </authorList>
    </citation>
    <scope>NUCLEOTIDE SEQUENCE [LARGE SCALE GENOMIC DNA]</scope>
    <source>
        <strain evidence="2 3">DSM 18695</strain>
    </source>
</reference>
<dbReference type="Pfam" id="PF13593">
    <property type="entry name" value="SBF_like"/>
    <property type="match status" value="1"/>
</dbReference>
<dbReference type="Proteomes" id="UP001228905">
    <property type="component" value="Unassembled WGS sequence"/>
</dbReference>
<dbReference type="PANTHER" id="PTHR18640:SF5">
    <property type="entry name" value="SODIUM_BILE ACID COTRANSPORTER 7"/>
    <property type="match status" value="1"/>
</dbReference>
<gene>
    <name evidence="2" type="ORF">QO010_001802</name>
</gene>
<keyword evidence="3" id="KW-1185">Reference proteome</keyword>
<evidence type="ECO:0000313" key="3">
    <source>
        <dbReference type="Proteomes" id="UP001228905"/>
    </source>
</evidence>
<evidence type="ECO:0000256" key="1">
    <source>
        <dbReference type="SAM" id="Phobius"/>
    </source>
</evidence>
<feature type="transmembrane region" description="Helical" evidence="1">
    <location>
        <begin position="271"/>
        <end position="297"/>
    </location>
</feature>
<feature type="transmembrane region" description="Helical" evidence="1">
    <location>
        <begin position="68"/>
        <end position="87"/>
    </location>
</feature>
<dbReference type="RefSeq" id="WP_307348395.1">
    <property type="nucleotide sequence ID" value="NZ_JAUSVS010000002.1"/>
</dbReference>
<feature type="transmembrane region" description="Helical" evidence="1">
    <location>
        <begin position="227"/>
        <end position="250"/>
    </location>
</feature>
<evidence type="ECO:0000313" key="2">
    <source>
        <dbReference type="EMBL" id="MDQ0464031.1"/>
    </source>
</evidence>
<feature type="transmembrane region" description="Helical" evidence="1">
    <location>
        <begin position="201"/>
        <end position="221"/>
    </location>
</feature>
<keyword evidence="1" id="KW-1133">Transmembrane helix</keyword>
<proteinExistence type="predicted"/>
<name>A0ABU0IPU3_9CAUL</name>
<feature type="transmembrane region" description="Helical" evidence="1">
    <location>
        <begin position="162"/>
        <end position="180"/>
    </location>
</feature>
<protein>
    <submittedName>
        <fullName evidence="2">Sodium/bile acid cotransporter 7</fullName>
    </submittedName>
</protein>